<protein>
    <submittedName>
        <fullName evidence="1">Uncharacterized protein</fullName>
    </submittedName>
</protein>
<evidence type="ECO:0000313" key="2">
    <source>
        <dbReference type="Proteomes" id="UP000276133"/>
    </source>
</evidence>
<dbReference type="EMBL" id="REGN01013779">
    <property type="protein sequence ID" value="RMZ93465.1"/>
    <property type="molecule type" value="Genomic_DNA"/>
</dbReference>
<accession>A0A3M7P317</accession>
<organism evidence="1 2">
    <name type="scientific">Brachionus plicatilis</name>
    <name type="common">Marine rotifer</name>
    <name type="synonym">Brachionus muelleri</name>
    <dbReference type="NCBI Taxonomy" id="10195"/>
    <lineage>
        <taxon>Eukaryota</taxon>
        <taxon>Metazoa</taxon>
        <taxon>Spiralia</taxon>
        <taxon>Gnathifera</taxon>
        <taxon>Rotifera</taxon>
        <taxon>Eurotatoria</taxon>
        <taxon>Monogononta</taxon>
        <taxon>Pseudotrocha</taxon>
        <taxon>Ploima</taxon>
        <taxon>Brachionidae</taxon>
        <taxon>Brachionus</taxon>
    </lineage>
</organism>
<evidence type="ECO:0000313" key="1">
    <source>
        <dbReference type="EMBL" id="RMZ93465.1"/>
    </source>
</evidence>
<sequence>MIRIHKALIFAQKEYGEFFTANRVKFQVWVKCIAKILDTFKIFRLCYCLVQEEVIRVINYLTKVVRLFNTCKENQQLYQFFSEMSLISPLQPFMLANI</sequence>
<gene>
    <name evidence="1" type="ORF">BpHYR1_054400</name>
</gene>
<dbReference type="AlphaFoldDB" id="A0A3M7P317"/>
<comment type="caution">
    <text evidence="1">The sequence shown here is derived from an EMBL/GenBank/DDBJ whole genome shotgun (WGS) entry which is preliminary data.</text>
</comment>
<proteinExistence type="predicted"/>
<dbReference type="Proteomes" id="UP000276133">
    <property type="component" value="Unassembled WGS sequence"/>
</dbReference>
<keyword evidence="2" id="KW-1185">Reference proteome</keyword>
<name>A0A3M7P317_BRAPC</name>
<reference evidence="1 2" key="1">
    <citation type="journal article" date="2018" name="Sci. Rep.">
        <title>Genomic signatures of local adaptation to the degree of environmental predictability in rotifers.</title>
        <authorList>
            <person name="Franch-Gras L."/>
            <person name="Hahn C."/>
            <person name="Garcia-Roger E.M."/>
            <person name="Carmona M.J."/>
            <person name="Serra M."/>
            <person name="Gomez A."/>
        </authorList>
    </citation>
    <scope>NUCLEOTIDE SEQUENCE [LARGE SCALE GENOMIC DNA]</scope>
    <source>
        <strain evidence="1">HYR1</strain>
    </source>
</reference>